<dbReference type="RefSeq" id="WP_134244775.1">
    <property type="nucleotide sequence ID" value="NZ_SNTY01000036.1"/>
</dbReference>
<dbReference type="AlphaFoldDB" id="A0A4Y7XB54"/>
<proteinExistence type="predicted"/>
<reference evidence="2 3" key="1">
    <citation type="submission" date="2019-03" db="EMBL/GenBank/DDBJ databases">
        <title>Alkanindiges illinoisensis: a potential pathogenic isolated from ascites of a gastric cancer patient with abdominal metastasis.</title>
        <authorList>
            <person name="Hu X."/>
            <person name="Yang B."/>
            <person name="Yan X."/>
            <person name="Lin L."/>
            <person name="Zhao H."/>
            <person name="Zhou F."/>
            <person name="Su B."/>
            <person name="Chen J."/>
            <person name="Rui Y."/>
            <person name="Wang Q."/>
            <person name="Zheng L."/>
        </authorList>
    </citation>
    <scope>NUCLEOTIDE SEQUENCE [LARGE SCALE GENOMIC DNA]</scope>
    <source>
        <strain evidence="2 3">NFYY 23406</strain>
    </source>
</reference>
<keyword evidence="2" id="KW-0378">Hydrolase</keyword>
<dbReference type="Gene3D" id="3.40.50.1820">
    <property type="entry name" value="alpha/beta hydrolase"/>
    <property type="match status" value="1"/>
</dbReference>
<organism evidence="2 3">
    <name type="scientific">Alkanindiges illinoisensis</name>
    <dbReference type="NCBI Taxonomy" id="197183"/>
    <lineage>
        <taxon>Bacteria</taxon>
        <taxon>Pseudomonadati</taxon>
        <taxon>Pseudomonadota</taxon>
        <taxon>Gammaproteobacteria</taxon>
        <taxon>Moraxellales</taxon>
        <taxon>Moraxellaceae</taxon>
        <taxon>Alkanindiges</taxon>
    </lineage>
</organism>
<dbReference type="EMBL" id="SNTY01000036">
    <property type="protein sequence ID" value="TEU25626.1"/>
    <property type="molecule type" value="Genomic_DNA"/>
</dbReference>
<evidence type="ECO:0000313" key="3">
    <source>
        <dbReference type="Proteomes" id="UP000297834"/>
    </source>
</evidence>
<dbReference type="InterPro" id="IPR022742">
    <property type="entry name" value="Hydrolase_4"/>
</dbReference>
<evidence type="ECO:0000313" key="2">
    <source>
        <dbReference type="EMBL" id="TEU25626.1"/>
    </source>
</evidence>
<dbReference type="PANTHER" id="PTHR11614">
    <property type="entry name" value="PHOSPHOLIPASE-RELATED"/>
    <property type="match status" value="1"/>
</dbReference>
<evidence type="ECO:0000259" key="1">
    <source>
        <dbReference type="Pfam" id="PF12146"/>
    </source>
</evidence>
<comment type="caution">
    <text evidence="2">The sequence shown here is derived from an EMBL/GenBank/DDBJ whole genome shotgun (WGS) entry which is preliminary data.</text>
</comment>
<dbReference type="GO" id="GO:0016787">
    <property type="term" value="F:hydrolase activity"/>
    <property type="evidence" value="ECO:0007669"/>
    <property type="project" value="UniProtKB-KW"/>
</dbReference>
<dbReference type="OrthoDB" id="5853561at2"/>
<gene>
    <name evidence="2" type="ORF">E2B99_09705</name>
</gene>
<dbReference type="Pfam" id="PF12146">
    <property type="entry name" value="Hydrolase_4"/>
    <property type="match status" value="1"/>
</dbReference>
<dbReference type="PRINTS" id="PR00111">
    <property type="entry name" value="ABHYDROLASE"/>
</dbReference>
<keyword evidence="3" id="KW-1185">Reference proteome</keyword>
<dbReference type="InterPro" id="IPR051044">
    <property type="entry name" value="MAG_DAG_Lipase"/>
</dbReference>
<sequence>MSASVSNNNINTPQDWDIGTGVKGYVWQADHPRAVLLLQHGYGEYAQRYAQQYSHLIGHLQAQGVSVYAIDLHGHGYSSGKRGHVDVTQAVQDHLAARRKLAAQPLPIFLMGHSLGGLVTASSVVQQSEGIQGVILSSAALDMNIPAPVRILSQPLAKVFPSVPVQPPLKAKYLSRIKSQVNHATNDALMYHGSVPLQVGASLSKLSHPNWPHYKDWTTPVLLMHGTKDKLVPYLSSTRFLATIAALDKTLYTVEGGYHELLNDIGHDETLAQLLCWLSQRMPTARL</sequence>
<protein>
    <submittedName>
        <fullName evidence="2">Alpha/beta fold hydrolase</fullName>
    </submittedName>
</protein>
<dbReference type="InterPro" id="IPR029058">
    <property type="entry name" value="AB_hydrolase_fold"/>
</dbReference>
<accession>A0A4Y7XB54</accession>
<dbReference type="SUPFAM" id="SSF53474">
    <property type="entry name" value="alpha/beta-Hydrolases"/>
    <property type="match status" value="1"/>
</dbReference>
<dbReference type="Proteomes" id="UP000297834">
    <property type="component" value="Unassembled WGS sequence"/>
</dbReference>
<feature type="domain" description="Serine aminopeptidase S33" evidence="1">
    <location>
        <begin position="31"/>
        <end position="264"/>
    </location>
</feature>
<dbReference type="InterPro" id="IPR000073">
    <property type="entry name" value="AB_hydrolase_1"/>
</dbReference>
<name>A0A4Y7XB54_9GAMM</name>